<proteinExistence type="predicted"/>
<accession>A0AAI9TT09</accession>
<evidence type="ECO:0000313" key="2">
    <source>
        <dbReference type="EMBL" id="KAJ9492850.1"/>
    </source>
</evidence>
<protein>
    <submittedName>
        <fullName evidence="2">Uncharacterized protein</fullName>
    </submittedName>
</protein>
<reference evidence="2" key="1">
    <citation type="submission" date="2015-06" db="EMBL/GenBank/DDBJ databases">
        <authorList>
            <person name="Nguyen H."/>
        </authorList>
    </citation>
    <scope>NUCLEOTIDE SEQUENCE</scope>
    <source>
        <strain evidence="2">DAOM 180753</strain>
    </source>
</reference>
<evidence type="ECO:0000313" key="3">
    <source>
        <dbReference type="Proteomes" id="UP001227192"/>
    </source>
</evidence>
<dbReference type="Proteomes" id="UP001227192">
    <property type="component" value="Unassembled WGS sequence"/>
</dbReference>
<gene>
    <name evidence="2" type="ORF">VN97_g323</name>
</gene>
<comment type="caution">
    <text evidence="2">The sequence shown here is derived from an EMBL/GenBank/DDBJ whole genome shotgun (WGS) entry which is preliminary data.</text>
</comment>
<organism evidence="2 3">
    <name type="scientific">Penicillium thymicola</name>
    <dbReference type="NCBI Taxonomy" id="293382"/>
    <lineage>
        <taxon>Eukaryota</taxon>
        <taxon>Fungi</taxon>
        <taxon>Dikarya</taxon>
        <taxon>Ascomycota</taxon>
        <taxon>Pezizomycotina</taxon>
        <taxon>Eurotiomycetes</taxon>
        <taxon>Eurotiomycetidae</taxon>
        <taxon>Eurotiales</taxon>
        <taxon>Aspergillaceae</taxon>
        <taxon>Penicillium</taxon>
    </lineage>
</organism>
<evidence type="ECO:0000256" key="1">
    <source>
        <dbReference type="SAM" id="MobiDB-lite"/>
    </source>
</evidence>
<feature type="region of interest" description="Disordered" evidence="1">
    <location>
        <begin position="1"/>
        <end position="55"/>
    </location>
</feature>
<dbReference type="EMBL" id="LACB01000005">
    <property type="protein sequence ID" value="KAJ9492850.1"/>
    <property type="molecule type" value="Genomic_DNA"/>
</dbReference>
<feature type="compositionally biased region" description="Polar residues" evidence="1">
    <location>
        <begin position="41"/>
        <end position="55"/>
    </location>
</feature>
<sequence length="89" mass="10278">MKQFWNIRRKDTESKPSKAKQLTDLTTFLNPIPNKQKKQRLPSSNPPLTSKSNLNRYIDPTSLKAHANSVEFYAEVHLDHPPIHLSNLD</sequence>
<name>A0AAI9TT09_PENTH</name>
<keyword evidence="3" id="KW-1185">Reference proteome</keyword>
<dbReference type="AlphaFoldDB" id="A0AAI9TT09"/>
<reference evidence="2" key="2">
    <citation type="journal article" date="2016" name="Fungal Biol.">
        <title>Ochratoxin A production by Penicillium thymicola.</title>
        <authorList>
            <person name="Nguyen H.D.T."/>
            <person name="McMullin D.R."/>
            <person name="Ponomareva E."/>
            <person name="Riley R."/>
            <person name="Pomraning K.R."/>
            <person name="Baker S.E."/>
            <person name="Seifert K.A."/>
        </authorList>
    </citation>
    <scope>NUCLEOTIDE SEQUENCE</scope>
    <source>
        <strain evidence="2">DAOM 180753</strain>
    </source>
</reference>